<gene>
    <name evidence="6" type="ORF">AZF00_05390</name>
</gene>
<dbReference type="Gene3D" id="1.20.120.550">
    <property type="entry name" value="Membrane associated eicosanoid/glutathione metabolism-like domain"/>
    <property type="match status" value="1"/>
</dbReference>
<dbReference type="InterPro" id="IPR001129">
    <property type="entry name" value="Membr-assoc_MAPEG"/>
</dbReference>
<keyword evidence="2 5" id="KW-0812">Transmembrane</keyword>
<dbReference type="STRING" id="1470434.AZF00_05390"/>
<keyword evidence="4 5" id="KW-0472">Membrane</keyword>
<evidence type="ECO:0000256" key="3">
    <source>
        <dbReference type="ARBA" id="ARBA00022989"/>
    </source>
</evidence>
<dbReference type="PANTHER" id="PTHR10250">
    <property type="entry name" value="MICROSOMAL GLUTATHIONE S-TRANSFERASE"/>
    <property type="match status" value="1"/>
</dbReference>
<keyword evidence="3 5" id="KW-1133">Transmembrane helix</keyword>
<feature type="transmembrane region" description="Helical" evidence="5">
    <location>
        <begin position="6"/>
        <end position="27"/>
    </location>
</feature>
<evidence type="ECO:0000256" key="4">
    <source>
        <dbReference type="ARBA" id="ARBA00023136"/>
    </source>
</evidence>
<dbReference type="InterPro" id="IPR023352">
    <property type="entry name" value="MAPEG-like_dom_sf"/>
</dbReference>
<dbReference type="KEGG" id="zal:AZF00_05390"/>
<evidence type="ECO:0000313" key="7">
    <source>
        <dbReference type="Proteomes" id="UP000074119"/>
    </source>
</evidence>
<organism evidence="6 7">
    <name type="scientific">Zhongshania aliphaticivorans</name>
    <dbReference type="NCBI Taxonomy" id="1470434"/>
    <lineage>
        <taxon>Bacteria</taxon>
        <taxon>Pseudomonadati</taxon>
        <taxon>Pseudomonadota</taxon>
        <taxon>Gammaproteobacteria</taxon>
        <taxon>Cellvibrionales</taxon>
        <taxon>Spongiibacteraceae</taxon>
        <taxon>Zhongshania</taxon>
    </lineage>
</organism>
<dbReference type="RefSeq" id="WP_008246566.1">
    <property type="nucleotide sequence ID" value="NZ_CP014544.1"/>
</dbReference>
<dbReference type="PANTHER" id="PTHR10250:SF15">
    <property type="entry name" value="MICROSOMAL GLUTATHIONE S-TRANSFERASE-RELATED"/>
    <property type="match status" value="1"/>
</dbReference>
<dbReference type="EMBL" id="CP014544">
    <property type="protein sequence ID" value="AMO67765.1"/>
    <property type="molecule type" value="Genomic_DNA"/>
</dbReference>
<dbReference type="Pfam" id="PF01124">
    <property type="entry name" value="MAPEG"/>
    <property type="match status" value="1"/>
</dbReference>
<name>A0A127M3E1_9GAMM</name>
<dbReference type="InterPro" id="IPR050997">
    <property type="entry name" value="MAPEG"/>
</dbReference>
<dbReference type="GO" id="GO:0004602">
    <property type="term" value="F:glutathione peroxidase activity"/>
    <property type="evidence" value="ECO:0007669"/>
    <property type="project" value="TreeGrafter"/>
</dbReference>
<proteinExistence type="predicted"/>
<evidence type="ECO:0008006" key="8">
    <source>
        <dbReference type="Google" id="ProtNLM"/>
    </source>
</evidence>
<sequence length="129" mass="13610">MALVSVVIGVILLEYIVFVMMVGMTRGKTGIQAPAMTGDPKLERMIRVQLNTLEQMVVVIPAMWLFASYVSEPVAAGLGALFVLGRALYCRGYLMAAEKRSLGFGIGGLATLVLVLGGLYGSVIAALAS</sequence>
<feature type="transmembrane region" description="Helical" evidence="5">
    <location>
        <begin position="102"/>
        <end position="128"/>
    </location>
</feature>
<dbReference type="SUPFAM" id="SSF161084">
    <property type="entry name" value="MAPEG domain-like"/>
    <property type="match status" value="1"/>
</dbReference>
<evidence type="ECO:0000256" key="5">
    <source>
        <dbReference type="SAM" id="Phobius"/>
    </source>
</evidence>
<dbReference type="GO" id="GO:0006691">
    <property type="term" value="P:leukotriene metabolic process"/>
    <property type="evidence" value="ECO:0007669"/>
    <property type="project" value="UniProtKB-ARBA"/>
</dbReference>
<evidence type="ECO:0000256" key="1">
    <source>
        <dbReference type="ARBA" id="ARBA00004141"/>
    </source>
</evidence>
<reference evidence="6 7" key="1">
    <citation type="submission" date="2015-12" db="EMBL/GenBank/DDBJ databases">
        <authorList>
            <person name="Shamseldin A."/>
            <person name="Moawad H."/>
            <person name="Abd El-Rahim W.M."/>
            <person name="Sadowsky M.J."/>
        </authorList>
    </citation>
    <scope>NUCLEOTIDE SEQUENCE [LARGE SCALE GENOMIC DNA]</scope>
    <source>
        <strain evidence="6 7">SM2</strain>
    </source>
</reference>
<dbReference type="AlphaFoldDB" id="A0A127M3E1"/>
<accession>A0A127M3E1</accession>
<dbReference type="GO" id="GO:0004364">
    <property type="term" value="F:glutathione transferase activity"/>
    <property type="evidence" value="ECO:0007669"/>
    <property type="project" value="TreeGrafter"/>
</dbReference>
<evidence type="ECO:0000313" key="6">
    <source>
        <dbReference type="EMBL" id="AMO67765.1"/>
    </source>
</evidence>
<dbReference type="GO" id="GO:0016020">
    <property type="term" value="C:membrane"/>
    <property type="evidence" value="ECO:0007669"/>
    <property type="project" value="UniProtKB-SubCell"/>
</dbReference>
<feature type="transmembrane region" description="Helical" evidence="5">
    <location>
        <begin position="73"/>
        <end position="90"/>
    </location>
</feature>
<evidence type="ECO:0000256" key="2">
    <source>
        <dbReference type="ARBA" id="ARBA00022692"/>
    </source>
</evidence>
<comment type="subcellular location">
    <subcellularLocation>
        <location evidence="1">Membrane</location>
        <topology evidence="1">Multi-pass membrane protein</topology>
    </subcellularLocation>
</comment>
<protein>
    <recommendedName>
        <fullName evidence="8">MAPEG family protein</fullName>
    </recommendedName>
</protein>
<dbReference type="Proteomes" id="UP000074119">
    <property type="component" value="Chromosome"/>
</dbReference>